<sequence length="248" mass="27204">MPETTGRPVLRVTIFGSCVSRDTVDLAAHDRIEVAGYIARQSVLSVGNDASAKFPQDAVIDSPFQRRMMEGDFAGDAAQRILEEAPHSDLVVWDLADERHGVQGYLDGDVVTRSIDVMRNPDVRAALAGSLHVPFGDDEHFEAWATAATAFHATLSEAGLAQRTVVLEVPWARTAADGSETPASMGISPEDANERFARYYAHLRGLGVQTIELDAEEVRSDPEHRWGHAPFHYTQDVYERIADALLAH</sequence>
<dbReference type="EMBL" id="JAEDAJ010000002">
    <property type="protein sequence ID" value="MBK0330721.1"/>
    <property type="molecule type" value="Genomic_DNA"/>
</dbReference>
<evidence type="ECO:0008006" key="3">
    <source>
        <dbReference type="Google" id="ProtNLM"/>
    </source>
</evidence>
<protein>
    <recommendedName>
        <fullName evidence="3">SGNH/GDSL hydrolase family protein</fullName>
    </recommendedName>
</protein>
<dbReference type="Pfam" id="PF19786">
    <property type="entry name" value="DUF6270"/>
    <property type="match status" value="1"/>
</dbReference>
<evidence type="ECO:0000313" key="1">
    <source>
        <dbReference type="EMBL" id="MBK0330721.1"/>
    </source>
</evidence>
<name>A0ABS1B7T7_9MICO</name>
<gene>
    <name evidence="1" type="ORF">I8D64_04830</name>
</gene>
<proteinExistence type="predicted"/>
<reference evidence="1 2" key="1">
    <citation type="submission" date="2020-12" db="EMBL/GenBank/DDBJ databases">
        <title>Brachybacterium sp. MASK1Z-5, whole genome shotgun sequence.</title>
        <authorList>
            <person name="Tuo L."/>
        </authorList>
    </citation>
    <scope>NUCLEOTIDE SEQUENCE [LARGE SCALE GENOMIC DNA]</scope>
    <source>
        <strain evidence="1 2">MASK1Z-5</strain>
    </source>
</reference>
<organism evidence="1 2">
    <name type="scientific">Brachybacterium halotolerans</name>
    <dbReference type="NCBI Taxonomy" id="2795215"/>
    <lineage>
        <taxon>Bacteria</taxon>
        <taxon>Bacillati</taxon>
        <taxon>Actinomycetota</taxon>
        <taxon>Actinomycetes</taxon>
        <taxon>Micrococcales</taxon>
        <taxon>Dermabacteraceae</taxon>
        <taxon>Brachybacterium</taxon>
    </lineage>
</organism>
<keyword evidence="2" id="KW-1185">Reference proteome</keyword>
<dbReference type="InterPro" id="IPR046237">
    <property type="entry name" value="DUF6270"/>
</dbReference>
<evidence type="ECO:0000313" key="2">
    <source>
        <dbReference type="Proteomes" id="UP000612352"/>
    </source>
</evidence>
<dbReference type="RefSeq" id="WP_200501380.1">
    <property type="nucleotide sequence ID" value="NZ_JAEDAJ010000002.1"/>
</dbReference>
<accession>A0ABS1B7T7</accession>
<dbReference type="Proteomes" id="UP000612352">
    <property type="component" value="Unassembled WGS sequence"/>
</dbReference>
<comment type="caution">
    <text evidence="1">The sequence shown here is derived from an EMBL/GenBank/DDBJ whole genome shotgun (WGS) entry which is preliminary data.</text>
</comment>